<keyword evidence="1" id="KW-0732">Signal</keyword>
<evidence type="ECO:0000313" key="4">
    <source>
        <dbReference type="EMBL" id="PJZ73376.1"/>
    </source>
</evidence>
<dbReference type="EMBL" id="NPDY01000027">
    <property type="protein sequence ID" value="PJZ68273.1"/>
    <property type="molecule type" value="Genomic_DNA"/>
</dbReference>
<dbReference type="Proteomes" id="UP000231990">
    <property type="component" value="Unassembled WGS sequence"/>
</dbReference>
<sequence>MDSNQKFGFISFLLRIRYLVFIGMFVCLQTSCSQLLDNAKGPLDFLPNVDVLPDSNPPKVIYSLPVSGSSGVNPNTEIVIAFSKSMNKDFTESGFSLSNNGQTVDGVFHWMENMMSFKPFKPLTSPGLYTYAISKLRAESSEGVNLLDDLRINFSYNSDLSPPKVVQTIPANGSSGIAPNTLITVIFDKPIEVPTLFSSISTRPNVDLDFGSARVLSGGMGFEFRPAADLSYGTIYTVTIPTTVKDTFGNSLVQPYTFSFTVGNDFVPPDLSSIEFKETPTIVSKTLDLTREFEVQNDVNKTDFMEITFNEPIQMSSLLDGVRISPAVPFTVTDTAGTRTTFQIRFSEPLSVDSVYNLNITTAILDDQKNKLRKNYTFYFKVNGTTSRKIKVLNVFSDAGLSTPLLINQINTGAPQLTVGTCNATECDQSLFIRFCYPDPLSPTSCTNLPGVAGSTIQLSSVDVRIQKEFGTSIGSCLEYADNASDVTPAGEAPNHVVFSSSARCLDRSSTYLIRIKGGSSGVTDNYGNLMDDDYTFRVRFP</sequence>
<dbReference type="AlphaFoldDB" id="A0A2M9ZMS4"/>
<evidence type="ECO:0000313" key="6">
    <source>
        <dbReference type="Proteomes" id="UP000231990"/>
    </source>
</evidence>
<evidence type="ECO:0000313" key="3">
    <source>
        <dbReference type="EMBL" id="PJZ68273.1"/>
    </source>
</evidence>
<name>A0A2M9ZMS4_9LEPT</name>
<organism evidence="4 6">
    <name type="scientific">Leptospira perolatii</name>
    <dbReference type="NCBI Taxonomy" id="2023191"/>
    <lineage>
        <taxon>Bacteria</taxon>
        <taxon>Pseudomonadati</taxon>
        <taxon>Spirochaetota</taxon>
        <taxon>Spirochaetia</taxon>
        <taxon>Leptospirales</taxon>
        <taxon>Leptospiraceae</taxon>
        <taxon>Leptospira</taxon>
    </lineage>
</organism>
<evidence type="ECO:0000259" key="2">
    <source>
        <dbReference type="Pfam" id="PF13205"/>
    </source>
</evidence>
<gene>
    <name evidence="3" type="ORF">CH360_16990</name>
    <name evidence="4" type="ORF">CH373_10480</name>
</gene>
<dbReference type="Gene3D" id="2.60.40.3710">
    <property type="match status" value="2"/>
</dbReference>
<evidence type="ECO:0000313" key="5">
    <source>
        <dbReference type="Proteomes" id="UP000231962"/>
    </source>
</evidence>
<dbReference type="Proteomes" id="UP000231962">
    <property type="component" value="Unassembled WGS sequence"/>
</dbReference>
<accession>A0A2M9ZMS4</accession>
<reference evidence="5 6" key="1">
    <citation type="submission" date="2017-07" db="EMBL/GenBank/DDBJ databases">
        <title>Leptospira spp. isolated from tropical soils.</title>
        <authorList>
            <person name="Thibeaux R."/>
            <person name="Iraola G."/>
            <person name="Ferres I."/>
            <person name="Bierque E."/>
            <person name="Girault D."/>
            <person name="Soupe-Gilbert M.-E."/>
            <person name="Picardeau M."/>
            <person name="Goarant C."/>
        </authorList>
    </citation>
    <scope>NUCLEOTIDE SEQUENCE [LARGE SCALE GENOMIC DNA]</scope>
    <source>
        <strain evidence="4 6">FH1-B-B1</strain>
        <strain evidence="3 5">FH1-B-C1</strain>
    </source>
</reference>
<comment type="caution">
    <text evidence="4">The sequence shown here is derived from an EMBL/GenBank/DDBJ whole genome shotgun (WGS) entry which is preliminary data.</text>
</comment>
<dbReference type="EMBL" id="NPDZ01000005">
    <property type="protein sequence ID" value="PJZ73376.1"/>
    <property type="molecule type" value="Genomic_DNA"/>
</dbReference>
<proteinExistence type="predicted"/>
<evidence type="ECO:0000256" key="1">
    <source>
        <dbReference type="ARBA" id="ARBA00022729"/>
    </source>
</evidence>
<dbReference type="Pfam" id="PF13205">
    <property type="entry name" value="Big_5"/>
    <property type="match status" value="3"/>
</dbReference>
<feature type="domain" description="SbsA Ig-like" evidence="2">
    <location>
        <begin position="161"/>
        <end position="261"/>
    </location>
</feature>
<dbReference type="RefSeq" id="WP_100715297.1">
    <property type="nucleotide sequence ID" value="NZ_NPDY01000027.1"/>
</dbReference>
<protein>
    <recommendedName>
        <fullName evidence="2">SbsA Ig-like domain-containing protein</fullName>
    </recommendedName>
</protein>
<dbReference type="OrthoDB" id="336683at2"/>
<feature type="domain" description="SbsA Ig-like" evidence="2">
    <location>
        <begin position="297"/>
        <end position="381"/>
    </location>
</feature>
<feature type="domain" description="SbsA Ig-like" evidence="2">
    <location>
        <begin position="54"/>
        <end position="155"/>
    </location>
</feature>
<keyword evidence="5" id="KW-1185">Reference proteome</keyword>
<dbReference type="InterPro" id="IPR032812">
    <property type="entry name" value="SbsA_Ig"/>
</dbReference>